<evidence type="ECO:0000256" key="6">
    <source>
        <dbReference type="ARBA" id="ARBA00023242"/>
    </source>
</evidence>
<evidence type="ECO:0000256" key="4">
    <source>
        <dbReference type="ARBA" id="ARBA00023125"/>
    </source>
</evidence>
<feature type="compositionally biased region" description="Acidic residues" evidence="9">
    <location>
        <begin position="827"/>
        <end position="863"/>
    </location>
</feature>
<dbReference type="Pfam" id="PF08265">
    <property type="entry name" value="YL1_C"/>
    <property type="match status" value="1"/>
</dbReference>
<dbReference type="FunFam" id="2.40.330.10:FF:000001">
    <property type="entry name" value="Auxin response factor"/>
    <property type="match status" value="1"/>
</dbReference>
<dbReference type="InterPro" id="IPR044835">
    <property type="entry name" value="ARF_plant"/>
</dbReference>
<dbReference type="Gene3D" id="2.40.330.10">
    <property type="entry name" value="DNA-binding pseudobarrel domain"/>
    <property type="match status" value="1"/>
</dbReference>
<dbReference type="Gene3D" id="3.10.20.90">
    <property type="entry name" value="Phosphatidylinositol 3-kinase Catalytic Subunit, Chain A, domain 1"/>
    <property type="match status" value="1"/>
</dbReference>
<evidence type="ECO:0000256" key="5">
    <source>
        <dbReference type="ARBA" id="ARBA00023163"/>
    </source>
</evidence>
<comment type="similarity">
    <text evidence="2 8">Belongs to the ARF family.</text>
</comment>
<feature type="region of interest" description="Disordered" evidence="9">
    <location>
        <begin position="500"/>
        <end position="551"/>
    </location>
</feature>
<evidence type="ECO:0000256" key="7">
    <source>
        <dbReference type="ARBA" id="ARBA00023294"/>
    </source>
</evidence>
<dbReference type="Pfam" id="PF05764">
    <property type="entry name" value="YL1"/>
    <property type="match status" value="1"/>
</dbReference>
<keyword evidence="4 8" id="KW-0238">DNA-binding</keyword>
<feature type="compositionally biased region" description="Polar residues" evidence="9">
    <location>
        <begin position="521"/>
        <end position="535"/>
    </location>
</feature>
<feature type="compositionally biased region" description="Polar residues" evidence="9">
    <location>
        <begin position="423"/>
        <end position="437"/>
    </location>
</feature>
<evidence type="ECO:0000256" key="1">
    <source>
        <dbReference type="ARBA" id="ARBA00004123"/>
    </source>
</evidence>
<dbReference type="InterPro" id="IPR033389">
    <property type="entry name" value="AUX/IAA_dom"/>
</dbReference>
<gene>
    <name evidence="12" type="ORF">COLO4_31129</name>
</gene>
<feature type="compositionally biased region" description="Basic and acidic residues" evidence="9">
    <location>
        <begin position="912"/>
        <end position="923"/>
    </location>
</feature>
<feature type="region of interest" description="Disordered" evidence="9">
    <location>
        <begin position="368"/>
        <end position="437"/>
    </location>
</feature>
<evidence type="ECO:0000313" key="12">
    <source>
        <dbReference type="EMBL" id="OMO65593.1"/>
    </source>
</evidence>
<dbReference type="OrthoDB" id="1050118at2759"/>
<comment type="subunit">
    <text evidence="8">Homodimers and heterodimers.</text>
</comment>
<evidence type="ECO:0000256" key="3">
    <source>
        <dbReference type="ARBA" id="ARBA00023015"/>
    </source>
</evidence>
<feature type="compositionally biased region" description="Polar residues" evidence="9">
    <location>
        <begin position="368"/>
        <end position="378"/>
    </location>
</feature>
<feature type="domain" description="TF-B3" evidence="10">
    <location>
        <begin position="127"/>
        <end position="236"/>
    </location>
</feature>
<evidence type="ECO:0000259" key="11">
    <source>
        <dbReference type="PROSITE" id="PS51745"/>
    </source>
</evidence>
<organism evidence="12 13">
    <name type="scientific">Corchorus olitorius</name>
    <dbReference type="NCBI Taxonomy" id="93759"/>
    <lineage>
        <taxon>Eukaryota</taxon>
        <taxon>Viridiplantae</taxon>
        <taxon>Streptophyta</taxon>
        <taxon>Embryophyta</taxon>
        <taxon>Tracheophyta</taxon>
        <taxon>Spermatophyta</taxon>
        <taxon>Magnoliopsida</taxon>
        <taxon>eudicotyledons</taxon>
        <taxon>Gunneridae</taxon>
        <taxon>Pentapetalae</taxon>
        <taxon>rosids</taxon>
        <taxon>malvids</taxon>
        <taxon>Malvales</taxon>
        <taxon>Malvaceae</taxon>
        <taxon>Grewioideae</taxon>
        <taxon>Apeibeae</taxon>
        <taxon>Corchorus</taxon>
    </lineage>
</organism>
<dbReference type="STRING" id="93759.A0A1R3H5I2"/>
<dbReference type="InterPro" id="IPR046757">
    <property type="entry name" value="YL1_N"/>
</dbReference>
<dbReference type="SMART" id="SM00993">
    <property type="entry name" value="YL1_C"/>
    <property type="match status" value="1"/>
</dbReference>
<keyword evidence="13" id="KW-1185">Reference proteome</keyword>
<keyword evidence="7 8" id="KW-0927">Auxin signaling pathway</keyword>
<proteinExistence type="inferred from homology"/>
<dbReference type="FunFam" id="2.30.30.1040:FF:000001">
    <property type="entry name" value="Auxin response factor"/>
    <property type="match status" value="1"/>
</dbReference>
<dbReference type="GO" id="GO:0003677">
    <property type="term" value="F:DNA binding"/>
    <property type="evidence" value="ECO:0007669"/>
    <property type="project" value="UniProtKB-KW"/>
</dbReference>
<reference evidence="13" key="1">
    <citation type="submission" date="2013-09" db="EMBL/GenBank/DDBJ databases">
        <title>Corchorus olitorius genome sequencing.</title>
        <authorList>
            <person name="Alam M."/>
            <person name="Haque M.S."/>
            <person name="Islam M.S."/>
            <person name="Emdad E.M."/>
            <person name="Islam M.M."/>
            <person name="Ahmed B."/>
            <person name="Halim A."/>
            <person name="Hossen Q.M.M."/>
            <person name="Hossain M.Z."/>
            <person name="Ahmed R."/>
            <person name="Khan M.M."/>
            <person name="Islam R."/>
            <person name="Rashid M.M."/>
            <person name="Khan S.A."/>
            <person name="Rahman M.S."/>
            <person name="Alam M."/>
            <person name="Yahiya A.S."/>
            <person name="Khan M.S."/>
            <person name="Azam M.S."/>
            <person name="Haque T."/>
            <person name="Lashkar M.Z.H."/>
            <person name="Akhand A.I."/>
            <person name="Morshed G."/>
            <person name="Roy S."/>
            <person name="Uddin K.S."/>
            <person name="Rabeya T."/>
            <person name="Hossain A.S."/>
            <person name="Chowdhury A."/>
            <person name="Snigdha A.R."/>
            <person name="Mortoza M.S."/>
            <person name="Matin S.A."/>
            <person name="Hoque S.M.E."/>
            <person name="Islam M.K."/>
            <person name="Roy D.K."/>
            <person name="Haider R."/>
            <person name="Moosa M.M."/>
            <person name="Elias S.M."/>
            <person name="Hasan A.M."/>
            <person name="Jahan S."/>
            <person name="Shafiuddin M."/>
            <person name="Mahmood N."/>
            <person name="Shommy N.S."/>
        </authorList>
    </citation>
    <scope>NUCLEOTIDE SEQUENCE [LARGE SCALE GENOMIC DNA]</scope>
    <source>
        <strain evidence="13">cv. O-4</strain>
    </source>
</reference>
<dbReference type="PANTHER" id="PTHR31384:SF96">
    <property type="entry name" value="AUXIN RESPONSE FACTOR 1"/>
    <property type="match status" value="1"/>
</dbReference>
<dbReference type="GO" id="GO:0006355">
    <property type="term" value="P:regulation of DNA-templated transcription"/>
    <property type="evidence" value="ECO:0007669"/>
    <property type="project" value="InterPro"/>
</dbReference>
<dbReference type="InterPro" id="IPR010525">
    <property type="entry name" value="ARF_dom"/>
</dbReference>
<dbReference type="GO" id="GO:0005634">
    <property type="term" value="C:nucleus"/>
    <property type="evidence" value="ECO:0007669"/>
    <property type="project" value="UniProtKB-SubCell"/>
</dbReference>
<evidence type="ECO:0000259" key="10">
    <source>
        <dbReference type="PROSITE" id="PS50863"/>
    </source>
</evidence>
<evidence type="ECO:0000313" key="13">
    <source>
        <dbReference type="Proteomes" id="UP000187203"/>
    </source>
</evidence>
<dbReference type="SUPFAM" id="SSF101936">
    <property type="entry name" value="DNA-binding pseudobarrel domain"/>
    <property type="match status" value="1"/>
</dbReference>
<keyword evidence="6 8" id="KW-0539">Nucleus</keyword>
<dbReference type="PROSITE" id="PS51745">
    <property type="entry name" value="PB1"/>
    <property type="match status" value="1"/>
</dbReference>
<dbReference type="PANTHER" id="PTHR31384">
    <property type="entry name" value="AUXIN RESPONSE FACTOR 4-RELATED"/>
    <property type="match status" value="1"/>
</dbReference>
<dbReference type="AlphaFoldDB" id="A0A1R3H5I2"/>
<comment type="subcellular location">
    <subcellularLocation>
        <location evidence="1 8">Nucleus</location>
    </subcellularLocation>
</comment>
<protein>
    <recommendedName>
        <fullName evidence="8">Auxin response factor</fullName>
    </recommendedName>
</protein>
<keyword evidence="5 8" id="KW-0804">Transcription</keyword>
<dbReference type="Pfam" id="PF02362">
    <property type="entry name" value="B3"/>
    <property type="match status" value="1"/>
</dbReference>
<name>A0A1R3H5I2_9ROSI</name>
<evidence type="ECO:0000256" key="8">
    <source>
        <dbReference type="RuleBase" id="RU004561"/>
    </source>
</evidence>
<dbReference type="InterPro" id="IPR003340">
    <property type="entry name" value="B3_DNA-bd"/>
</dbReference>
<comment type="caution">
    <text evidence="12">The sequence shown here is derived from an EMBL/GenBank/DDBJ whole genome shotgun (WGS) entry which is preliminary data.</text>
</comment>
<feature type="region of interest" description="Disordered" evidence="9">
    <location>
        <begin position="827"/>
        <end position="923"/>
    </location>
</feature>
<feature type="domain" description="PB1" evidence="11">
    <location>
        <begin position="558"/>
        <end position="645"/>
    </location>
</feature>
<dbReference type="InterPro" id="IPR053793">
    <property type="entry name" value="PB1-like"/>
</dbReference>
<dbReference type="EMBL" id="AWUE01020823">
    <property type="protein sequence ID" value="OMO65593.1"/>
    <property type="molecule type" value="Genomic_DNA"/>
</dbReference>
<comment type="function">
    <text evidence="8">Auxin response factors (ARFs) are transcriptional factors that bind specifically to the DNA sequence 5'-TGTCTC-3' found in the auxin-responsive promoter elements (AuxREs).</text>
</comment>
<dbReference type="Gene3D" id="2.30.30.1040">
    <property type="match status" value="1"/>
</dbReference>
<evidence type="ECO:0000256" key="2">
    <source>
        <dbReference type="ARBA" id="ARBA00007853"/>
    </source>
</evidence>
<accession>A0A1R3H5I2</accession>
<dbReference type="CDD" id="cd10017">
    <property type="entry name" value="B3_DNA"/>
    <property type="match status" value="1"/>
</dbReference>
<dbReference type="Pfam" id="PF02309">
    <property type="entry name" value="AUX_IAA"/>
    <property type="match status" value="1"/>
</dbReference>
<dbReference type="Pfam" id="PF06507">
    <property type="entry name" value="ARF_AD"/>
    <property type="match status" value="1"/>
</dbReference>
<dbReference type="GO" id="GO:0009734">
    <property type="term" value="P:auxin-activated signaling pathway"/>
    <property type="evidence" value="ECO:0007669"/>
    <property type="project" value="UniProtKB-KW"/>
</dbReference>
<dbReference type="SMART" id="SM01019">
    <property type="entry name" value="B3"/>
    <property type="match status" value="1"/>
</dbReference>
<dbReference type="Proteomes" id="UP000187203">
    <property type="component" value="Unassembled WGS sequence"/>
</dbReference>
<keyword evidence="3 8" id="KW-0805">Transcription regulation</keyword>
<sequence>MAFVASNLPPAEQQAGLKDDPLYRELWHACAGPLVSLPREGERVYYFPQGHMEQLEASMHQGLEHQMPSFNLPSKILCKVASVQRKAEPDTDEVYAQITLIPEVNQSEVTSPDPPLPEPERCIVHSFCKTLTASDTSTHGGFSVLRRHADDCLPPLDMTQQPPWQELVATDLHGNEWHFRHIFRGQPRRHLLTTGWSVFVSSKKLVAGDAFIFLRQDQSFLTGANGELRVGVRRLMRQQTNMPSSVISSHSMHLGVLATASHAIATRSMFSVFYKPRTSRSEFIVSLNKYLEARSHKLSVGMRFKMRFEGEEVPERRFSGTIVGVGDNKSSGWADSEWRSLKVQWDEPSSILRPDRVSPWELEPLVATNASSNSQPAQRNKRARPPVLPSPSSDLPSLGIWKSPVESPGFSYCDSQRGHPSPKFSSATKPSSSGFSGNGSLAAVSSNSMYWSNRMDSVTDSFAPAVNKESCERKQSSGNGCRLFGIQLLDNVNMEDNSAVATVSGTGGDDGPVASLDADSDQLSEPSNLNRSDLPSLSCDPEKSCLRSPQESQSKQIRSCTKVHMQGMAVGRAVDLTRFDCYADLLRKLEEMFDIQEEVKKLSPKIKLPVNDDNKPAKPGVETGVNSEDRSSIVCPGLAISLTSLVGEVGHCGNEFSVSHETMKMFKAVKKLKFWSRKKRKRKSLEPPPSYPVSSHYYHHCCYSYSSLQPSAPPLPPWLQEELTQDAVPPLDQADEPFPEQEVSYPSVVQFPTEDNGNVVSETESQSYQQYMVPNPVYGVPVLVQQQKQEVARSRRERSAGFFGMTKLLDEEAEEDESFWNQDAFKEEENDVNYEEEPEVADVFDSDFDEDESEPDDEAENEADERVRTKKRLIYPGKPSSSTKKKKKTKDLSKLDGSPKDEKVTEMPTSPQHHDGPDDAEGERIIRKSTRTSVIVRQAERDAIRAALQATMKASFDPEKAKCVITGLPAKYRDPKTGLPYATMEAFKTLRERFGDERRGAQKEMDMGVLFDSLSGKGKGTISVSGCRSIWEIKQDVFEFGVTGHFHQLPIG</sequence>
<dbReference type="PROSITE" id="PS50863">
    <property type="entry name" value="B3"/>
    <property type="match status" value="1"/>
</dbReference>
<evidence type="ECO:0000256" key="9">
    <source>
        <dbReference type="SAM" id="MobiDB-lite"/>
    </source>
</evidence>
<dbReference type="InterPro" id="IPR015300">
    <property type="entry name" value="DNA-bd_pseudobarrel_sf"/>
</dbReference>
<dbReference type="InterPro" id="IPR013272">
    <property type="entry name" value="Vps72/YL1_C"/>
</dbReference>
<feature type="compositionally biased region" description="Basic and acidic residues" evidence="9">
    <location>
        <begin position="890"/>
        <end position="905"/>
    </location>
</feature>